<gene>
    <name evidence="6" type="ORF">Y1Q_0014917</name>
</gene>
<sequence length="181" mass="20675">MTFEVLINPDPKKFKMLLSQRSLQMVIFLAIFFLACFATSQEVENKRAVTEHQYMHDKGRALQGLKRLMWLSNVMGGVHTASSRDVPLSNAMWDLQKSDDLPGLYDSISNDETPNLVKQLLLGLMEKEQTFPMLKKMDLLQYIKNAKGSWNLQYLPDIFQVKDPSSKRSPSAQPNNIPLSI</sequence>
<dbReference type="Proteomes" id="UP000050525">
    <property type="component" value="Unassembled WGS sequence"/>
</dbReference>
<evidence type="ECO:0000256" key="2">
    <source>
        <dbReference type="ARBA" id="ARBA00006307"/>
    </source>
</evidence>
<comment type="similarity">
    <text evidence="2">Belongs to the parathyroid hormone family.</text>
</comment>
<accession>A0A151N8G7</accession>
<reference evidence="6 7" key="1">
    <citation type="journal article" date="2012" name="Genome Biol.">
        <title>Sequencing three crocodilian genomes to illuminate the evolution of archosaurs and amniotes.</title>
        <authorList>
            <person name="St John J.A."/>
            <person name="Braun E.L."/>
            <person name="Isberg S.R."/>
            <person name="Miles L.G."/>
            <person name="Chong A.Y."/>
            <person name="Gongora J."/>
            <person name="Dalzell P."/>
            <person name="Moran C."/>
            <person name="Bed'hom B."/>
            <person name="Abzhanov A."/>
            <person name="Burgess S.C."/>
            <person name="Cooksey A.M."/>
            <person name="Castoe T.A."/>
            <person name="Crawford N.G."/>
            <person name="Densmore L.D."/>
            <person name="Drew J.C."/>
            <person name="Edwards S.V."/>
            <person name="Faircloth B.C."/>
            <person name="Fujita M.K."/>
            <person name="Greenwold M.J."/>
            <person name="Hoffmann F.G."/>
            <person name="Howard J.M."/>
            <person name="Iguchi T."/>
            <person name="Janes D.E."/>
            <person name="Khan S.Y."/>
            <person name="Kohno S."/>
            <person name="de Koning A.J."/>
            <person name="Lance S.L."/>
            <person name="McCarthy F.M."/>
            <person name="McCormack J.E."/>
            <person name="Merchant M.E."/>
            <person name="Peterson D.G."/>
            <person name="Pollock D.D."/>
            <person name="Pourmand N."/>
            <person name="Raney B.J."/>
            <person name="Roessler K.A."/>
            <person name="Sanford J.R."/>
            <person name="Sawyer R.H."/>
            <person name="Schmidt C.J."/>
            <person name="Triplett E.W."/>
            <person name="Tuberville T.D."/>
            <person name="Venegas-Anaya M."/>
            <person name="Howard J.T."/>
            <person name="Jarvis E.D."/>
            <person name="Guillette L.J.Jr."/>
            <person name="Glenn T.C."/>
            <person name="Green R.E."/>
            <person name="Ray D.A."/>
        </authorList>
    </citation>
    <scope>NUCLEOTIDE SEQUENCE [LARGE SCALE GENOMIC DNA]</scope>
    <source>
        <strain evidence="6">KSC_2009_1</strain>
    </source>
</reference>
<proteinExistence type="inferred from homology"/>
<dbReference type="PANTHER" id="PTHR17223">
    <property type="entry name" value="PARATHYROID HORMONE-RELATED"/>
    <property type="match status" value="1"/>
</dbReference>
<keyword evidence="3" id="KW-0964">Secreted</keyword>
<evidence type="ECO:0000256" key="1">
    <source>
        <dbReference type="ARBA" id="ARBA00004613"/>
    </source>
</evidence>
<dbReference type="EMBL" id="AKHW03003787">
    <property type="protein sequence ID" value="KYO33118.1"/>
    <property type="molecule type" value="Genomic_DNA"/>
</dbReference>
<name>A0A151N8G7_ALLMI</name>
<dbReference type="GO" id="GO:0005179">
    <property type="term" value="F:hormone activity"/>
    <property type="evidence" value="ECO:0007669"/>
    <property type="project" value="UniProtKB-KW"/>
</dbReference>
<dbReference type="GO" id="GO:0005576">
    <property type="term" value="C:extracellular region"/>
    <property type="evidence" value="ECO:0007669"/>
    <property type="project" value="UniProtKB-SubCell"/>
</dbReference>
<protein>
    <submittedName>
        <fullName evidence="6">Parathyroid hormone-related protein-like</fullName>
    </submittedName>
</protein>
<dbReference type="SMART" id="SM00087">
    <property type="entry name" value="PTH"/>
    <property type="match status" value="1"/>
</dbReference>
<evidence type="ECO:0000256" key="5">
    <source>
        <dbReference type="ARBA" id="ARBA00022702"/>
    </source>
</evidence>
<keyword evidence="5" id="KW-0372">Hormone</keyword>
<keyword evidence="7" id="KW-1185">Reference proteome</keyword>
<dbReference type="InterPro" id="IPR003626">
    <property type="entry name" value="PTH-rel"/>
</dbReference>
<dbReference type="GO" id="GO:0030282">
    <property type="term" value="P:bone mineralization"/>
    <property type="evidence" value="ECO:0007669"/>
    <property type="project" value="InterPro"/>
</dbReference>
<organism evidence="6 7">
    <name type="scientific">Alligator mississippiensis</name>
    <name type="common">American alligator</name>
    <dbReference type="NCBI Taxonomy" id="8496"/>
    <lineage>
        <taxon>Eukaryota</taxon>
        <taxon>Metazoa</taxon>
        <taxon>Chordata</taxon>
        <taxon>Craniata</taxon>
        <taxon>Vertebrata</taxon>
        <taxon>Euteleostomi</taxon>
        <taxon>Archelosauria</taxon>
        <taxon>Archosauria</taxon>
        <taxon>Crocodylia</taxon>
        <taxon>Alligatoridae</taxon>
        <taxon>Alligatorinae</taxon>
        <taxon>Alligator</taxon>
    </lineage>
</organism>
<dbReference type="AlphaFoldDB" id="A0A151N8G7"/>
<keyword evidence="4" id="KW-0165">Cleavage on pair of basic residues</keyword>
<evidence type="ECO:0000313" key="6">
    <source>
        <dbReference type="EMBL" id="KYO33118.1"/>
    </source>
</evidence>
<evidence type="ECO:0000256" key="3">
    <source>
        <dbReference type="ARBA" id="ARBA00022525"/>
    </source>
</evidence>
<evidence type="ECO:0000256" key="4">
    <source>
        <dbReference type="ARBA" id="ARBA00022685"/>
    </source>
</evidence>
<dbReference type="Pfam" id="PF01279">
    <property type="entry name" value="Parathyroid"/>
    <property type="match status" value="1"/>
</dbReference>
<evidence type="ECO:0000313" key="7">
    <source>
        <dbReference type="Proteomes" id="UP000050525"/>
    </source>
</evidence>
<comment type="subcellular location">
    <subcellularLocation>
        <location evidence="1">Secreted</location>
    </subcellularLocation>
</comment>
<dbReference type="InterPro" id="IPR001415">
    <property type="entry name" value="PTH/PTH-rel"/>
</dbReference>
<comment type="caution">
    <text evidence="6">The sequence shown here is derived from an EMBL/GenBank/DDBJ whole genome shotgun (WGS) entry which is preliminary data.</text>
</comment>
<dbReference type="PANTHER" id="PTHR17223:SF0">
    <property type="entry name" value="PARATHYROID HORMONE-RELATED PROTEIN"/>
    <property type="match status" value="1"/>
</dbReference>